<dbReference type="OrthoDB" id="3245801at2759"/>
<keyword evidence="1" id="KW-0812">Transmembrane</keyword>
<dbReference type="HOGENOM" id="CLU_1855212_0_0_1"/>
<keyword evidence="1" id="KW-1133">Transmembrane helix</keyword>
<feature type="domain" description="SMODS and SLOG-associating 2TM effector" evidence="2">
    <location>
        <begin position="6"/>
        <end position="112"/>
    </location>
</feature>
<reference evidence="3 4" key="1">
    <citation type="journal article" date="2012" name="Science">
        <title>The Paleozoic origin of enzymatic lignin decomposition reconstructed from 31 fungal genomes.</title>
        <authorList>
            <person name="Floudas D."/>
            <person name="Binder M."/>
            <person name="Riley R."/>
            <person name="Barry K."/>
            <person name="Blanchette R.A."/>
            <person name="Henrissat B."/>
            <person name="Martinez A.T."/>
            <person name="Otillar R."/>
            <person name="Spatafora J.W."/>
            <person name="Yadav J.S."/>
            <person name="Aerts A."/>
            <person name="Benoit I."/>
            <person name="Boyd A."/>
            <person name="Carlson A."/>
            <person name="Copeland A."/>
            <person name="Coutinho P.M."/>
            <person name="de Vries R.P."/>
            <person name="Ferreira P."/>
            <person name="Findley K."/>
            <person name="Foster B."/>
            <person name="Gaskell J."/>
            <person name="Glotzer D."/>
            <person name="Gorecki P."/>
            <person name="Heitman J."/>
            <person name="Hesse C."/>
            <person name="Hori C."/>
            <person name="Igarashi K."/>
            <person name="Jurgens J.A."/>
            <person name="Kallen N."/>
            <person name="Kersten P."/>
            <person name="Kohler A."/>
            <person name="Kuees U."/>
            <person name="Kumar T.K.A."/>
            <person name="Kuo A."/>
            <person name="LaButti K."/>
            <person name="Larrondo L.F."/>
            <person name="Lindquist E."/>
            <person name="Ling A."/>
            <person name="Lombard V."/>
            <person name="Lucas S."/>
            <person name="Lundell T."/>
            <person name="Martin R."/>
            <person name="McLaughlin D.J."/>
            <person name="Morgenstern I."/>
            <person name="Morin E."/>
            <person name="Murat C."/>
            <person name="Nagy L.G."/>
            <person name="Nolan M."/>
            <person name="Ohm R.A."/>
            <person name="Patyshakuliyeva A."/>
            <person name="Rokas A."/>
            <person name="Ruiz-Duenas F.J."/>
            <person name="Sabat G."/>
            <person name="Salamov A."/>
            <person name="Samejima M."/>
            <person name="Schmutz J."/>
            <person name="Slot J.C."/>
            <person name="St John F."/>
            <person name="Stenlid J."/>
            <person name="Sun H."/>
            <person name="Sun S."/>
            <person name="Syed K."/>
            <person name="Tsang A."/>
            <person name="Wiebenga A."/>
            <person name="Young D."/>
            <person name="Pisabarro A."/>
            <person name="Eastwood D.C."/>
            <person name="Martin F."/>
            <person name="Cullen D."/>
            <person name="Grigoriev I.V."/>
            <person name="Hibbett D.S."/>
        </authorList>
    </citation>
    <scope>NUCLEOTIDE SEQUENCE [LARGE SCALE GENOMIC DNA]</scope>
    <source>
        <strain evidence="3 4">DJM-731 SS1</strain>
    </source>
</reference>
<dbReference type="NCBIfam" id="NF033635">
    <property type="entry name" value="SLATT_fungal"/>
    <property type="match status" value="1"/>
</dbReference>
<dbReference type="RefSeq" id="XP_040627090.1">
    <property type="nucleotide sequence ID" value="XM_040773141.1"/>
</dbReference>
<organism evidence="3 4">
    <name type="scientific">Dacryopinax primogenitus (strain DJM 731)</name>
    <name type="common">Brown rot fungus</name>
    <dbReference type="NCBI Taxonomy" id="1858805"/>
    <lineage>
        <taxon>Eukaryota</taxon>
        <taxon>Fungi</taxon>
        <taxon>Dikarya</taxon>
        <taxon>Basidiomycota</taxon>
        <taxon>Agaricomycotina</taxon>
        <taxon>Dacrymycetes</taxon>
        <taxon>Dacrymycetales</taxon>
        <taxon>Dacrymycetaceae</taxon>
        <taxon>Dacryopinax</taxon>
    </lineage>
</organism>
<accession>M5G8W1</accession>
<sequence>MQVWLERFYSFGINLTILLQLLFAAAITVLSAVPGNHSIATAVLGALTTLLAGLLARYRGTNQPERAGAHATAMRAFLAECEAFIDDYGDKAGPEYDAKIGELRFKYEIIEENAEKAANGVMHAGYSVASTGTPKFHS</sequence>
<dbReference type="OMA" id="SSHANHD"/>
<keyword evidence="4" id="KW-1185">Reference proteome</keyword>
<dbReference type="PANTHER" id="PTHR38793:SF3">
    <property type="entry name" value="SMODS AND SLOG-ASSOCIATING 2TM EFFECTOR DOMAIN-CONTAINING PROTEIN"/>
    <property type="match status" value="1"/>
</dbReference>
<keyword evidence="1" id="KW-0472">Membrane</keyword>
<dbReference type="EMBL" id="JH795867">
    <property type="protein sequence ID" value="EJU00193.1"/>
    <property type="molecule type" value="Genomic_DNA"/>
</dbReference>
<protein>
    <recommendedName>
        <fullName evidence="2">SMODS and SLOG-associating 2TM effector domain-containing protein</fullName>
    </recommendedName>
</protein>
<evidence type="ECO:0000259" key="2">
    <source>
        <dbReference type="Pfam" id="PF18142"/>
    </source>
</evidence>
<dbReference type="GeneID" id="63688203"/>
<gene>
    <name evidence="3" type="ORF">DACRYDRAFT_23177</name>
</gene>
<feature type="transmembrane region" description="Helical" evidence="1">
    <location>
        <begin position="39"/>
        <end position="56"/>
    </location>
</feature>
<dbReference type="Proteomes" id="UP000030653">
    <property type="component" value="Unassembled WGS sequence"/>
</dbReference>
<evidence type="ECO:0000313" key="3">
    <source>
        <dbReference type="EMBL" id="EJU00193.1"/>
    </source>
</evidence>
<name>M5G8W1_DACPD</name>
<dbReference type="AlphaFoldDB" id="M5G8W1"/>
<dbReference type="InterPro" id="IPR041622">
    <property type="entry name" value="SLATT_fungi"/>
</dbReference>
<feature type="transmembrane region" description="Helical" evidence="1">
    <location>
        <begin position="12"/>
        <end position="33"/>
    </location>
</feature>
<dbReference type="PANTHER" id="PTHR38793">
    <property type="entry name" value="SLATT_FUNGAL DOMAIN-CONTAINING PROTEIN-RELATED"/>
    <property type="match status" value="1"/>
</dbReference>
<proteinExistence type="predicted"/>
<evidence type="ECO:0000313" key="4">
    <source>
        <dbReference type="Proteomes" id="UP000030653"/>
    </source>
</evidence>
<evidence type="ECO:0000256" key="1">
    <source>
        <dbReference type="SAM" id="Phobius"/>
    </source>
</evidence>
<dbReference type="Pfam" id="PF18142">
    <property type="entry name" value="SLATT_fungal"/>
    <property type="match status" value="1"/>
</dbReference>
<dbReference type="STRING" id="1858805.M5G8W1"/>